<dbReference type="AlphaFoldDB" id="A0AAV6ZAA1"/>
<dbReference type="EMBL" id="WNYA01002513">
    <property type="protein sequence ID" value="KAG8544170.1"/>
    <property type="molecule type" value="Genomic_DNA"/>
</dbReference>
<feature type="region of interest" description="Disordered" evidence="1">
    <location>
        <begin position="46"/>
        <end position="73"/>
    </location>
</feature>
<accession>A0AAV6ZAA1</accession>
<comment type="caution">
    <text evidence="2">The sequence shown here is derived from an EMBL/GenBank/DDBJ whole genome shotgun (WGS) entry which is preliminary data.</text>
</comment>
<evidence type="ECO:0000256" key="1">
    <source>
        <dbReference type="SAM" id="MobiDB-lite"/>
    </source>
</evidence>
<feature type="region of interest" description="Disordered" evidence="1">
    <location>
        <begin position="85"/>
        <end position="112"/>
    </location>
</feature>
<dbReference type="Proteomes" id="UP000824782">
    <property type="component" value="Unassembled WGS sequence"/>
</dbReference>
<protein>
    <submittedName>
        <fullName evidence="2">Uncharacterized protein</fullName>
    </submittedName>
</protein>
<feature type="compositionally biased region" description="Basic and acidic residues" evidence="1">
    <location>
        <begin position="99"/>
        <end position="112"/>
    </location>
</feature>
<sequence length="215" mass="23419">SLLPQTHLYDLIDIFGPTQPQASDIWDSQVSRSLPSTSTDSFFPAWGSTTQNPGSVPSALPWDTSPQSPQFKAGNTSQSIIFGSDEPTVWQEPQVVKSPKSDPWGESRKSPEDIMYDIFSTPLPTSDKDVKPSSPLKAENTFDLDLFGDVVPTSKPSTDSTDLKAEEAITDTNPKPRCNTPELFLEPAARSLVNLDSLVSYGDGIKNKNPFLSGK</sequence>
<evidence type="ECO:0000313" key="3">
    <source>
        <dbReference type="Proteomes" id="UP000824782"/>
    </source>
</evidence>
<keyword evidence="3" id="KW-1185">Reference proteome</keyword>
<feature type="non-terminal residue" evidence="2">
    <location>
        <position position="1"/>
    </location>
</feature>
<name>A0AAV6ZAA1_ENGPU</name>
<proteinExistence type="predicted"/>
<feature type="compositionally biased region" description="Polar residues" evidence="1">
    <location>
        <begin position="46"/>
        <end position="55"/>
    </location>
</feature>
<gene>
    <name evidence="2" type="ORF">GDO81_022981</name>
</gene>
<feature type="compositionally biased region" description="Polar residues" evidence="1">
    <location>
        <begin position="64"/>
        <end position="73"/>
    </location>
</feature>
<evidence type="ECO:0000313" key="2">
    <source>
        <dbReference type="EMBL" id="KAG8544170.1"/>
    </source>
</evidence>
<reference evidence="2" key="1">
    <citation type="thesis" date="2020" institute="ProQuest LLC" country="789 East Eisenhower Parkway, Ann Arbor, MI, USA">
        <title>Comparative Genomics and Chromosome Evolution.</title>
        <authorList>
            <person name="Mudd A.B."/>
        </authorList>
    </citation>
    <scope>NUCLEOTIDE SEQUENCE</scope>
    <source>
        <strain evidence="2">237g6f4</strain>
        <tissue evidence="2">Blood</tissue>
    </source>
</reference>
<organism evidence="2 3">
    <name type="scientific">Engystomops pustulosus</name>
    <name type="common">Tungara frog</name>
    <name type="synonym">Physalaemus pustulosus</name>
    <dbReference type="NCBI Taxonomy" id="76066"/>
    <lineage>
        <taxon>Eukaryota</taxon>
        <taxon>Metazoa</taxon>
        <taxon>Chordata</taxon>
        <taxon>Craniata</taxon>
        <taxon>Vertebrata</taxon>
        <taxon>Euteleostomi</taxon>
        <taxon>Amphibia</taxon>
        <taxon>Batrachia</taxon>
        <taxon>Anura</taxon>
        <taxon>Neobatrachia</taxon>
        <taxon>Hyloidea</taxon>
        <taxon>Leptodactylidae</taxon>
        <taxon>Leiuperinae</taxon>
        <taxon>Engystomops</taxon>
    </lineage>
</organism>